<comment type="caution">
    <text evidence="4">The sequence shown here is derived from an EMBL/GenBank/DDBJ whole genome shotgun (WGS) entry which is preliminary data.</text>
</comment>
<feature type="chain" id="PRO_5043440436" evidence="3">
    <location>
        <begin position="18"/>
        <end position="152"/>
    </location>
</feature>
<dbReference type="InterPro" id="IPR000618">
    <property type="entry name" value="Insect_cuticle"/>
</dbReference>
<gene>
    <name evidence="4" type="ORF">NQ315_008072</name>
</gene>
<dbReference type="InterPro" id="IPR051217">
    <property type="entry name" value="Insect_Cuticle_Struc_Prot"/>
</dbReference>
<keyword evidence="1 2" id="KW-0193">Cuticle</keyword>
<dbReference type="PANTHER" id="PTHR12236:SF95">
    <property type="entry name" value="CUTICULAR PROTEIN 76BD, ISOFORM C-RELATED"/>
    <property type="match status" value="1"/>
</dbReference>
<dbReference type="PROSITE" id="PS00233">
    <property type="entry name" value="CHIT_BIND_RR_1"/>
    <property type="match status" value="1"/>
</dbReference>
<organism evidence="4 5">
    <name type="scientific">Exocentrus adspersus</name>
    <dbReference type="NCBI Taxonomy" id="1586481"/>
    <lineage>
        <taxon>Eukaryota</taxon>
        <taxon>Metazoa</taxon>
        <taxon>Ecdysozoa</taxon>
        <taxon>Arthropoda</taxon>
        <taxon>Hexapoda</taxon>
        <taxon>Insecta</taxon>
        <taxon>Pterygota</taxon>
        <taxon>Neoptera</taxon>
        <taxon>Endopterygota</taxon>
        <taxon>Coleoptera</taxon>
        <taxon>Polyphaga</taxon>
        <taxon>Cucujiformia</taxon>
        <taxon>Chrysomeloidea</taxon>
        <taxon>Cerambycidae</taxon>
        <taxon>Lamiinae</taxon>
        <taxon>Acanthocinini</taxon>
        <taxon>Exocentrus</taxon>
    </lineage>
</organism>
<dbReference type="GO" id="GO:0042302">
    <property type="term" value="F:structural constituent of cuticle"/>
    <property type="evidence" value="ECO:0007669"/>
    <property type="project" value="UniProtKB-UniRule"/>
</dbReference>
<dbReference type="AlphaFoldDB" id="A0AAV8VVH8"/>
<evidence type="ECO:0000256" key="3">
    <source>
        <dbReference type="SAM" id="SignalP"/>
    </source>
</evidence>
<proteinExistence type="predicted"/>
<dbReference type="PANTHER" id="PTHR12236">
    <property type="entry name" value="STRUCTURAL CONTITUENT OF CUTICLE"/>
    <property type="match status" value="1"/>
</dbReference>
<evidence type="ECO:0000313" key="5">
    <source>
        <dbReference type="Proteomes" id="UP001159042"/>
    </source>
</evidence>
<dbReference type="PROSITE" id="PS51155">
    <property type="entry name" value="CHIT_BIND_RR_2"/>
    <property type="match status" value="1"/>
</dbReference>
<protein>
    <submittedName>
        <fullName evidence="4">Uncharacterized protein</fullName>
    </submittedName>
</protein>
<dbReference type="Proteomes" id="UP001159042">
    <property type="component" value="Unassembled WGS sequence"/>
</dbReference>
<name>A0AAV8VVH8_9CUCU</name>
<feature type="signal peptide" evidence="3">
    <location>
        <begin position="1"/>
        <end position="17"/>
    </location>
</feature>
<keyword evidence="3" id="KW-0732">Signal</keyword>
<dbReference type="EMBL" id="JANEYG010000026">
    <property type="protein sequence ID" value="KAJ8918377.1"/>
    <property type="molecule type" value="Genomic_DNA"/>
</dbReference>
<evidence type="ECO:0000313" key="4">
    <source>
        <dbReference type="EMBL" id="KAJ8918377.1"/>
    </source>
</evidence>
<accession>A0AAV8VVH8</accession>
<keyword evidence="5" id="KW-1185">Reference proteome</keyword>
<evidence type="ECO:0000256" key="1">
    <source>
        <dbReference type="ARBA" id="ARBA00022460"/>
    </source>
</evidence>
<dbReference type="GO" id="GO:0031012">
    <property type="term" value="C:extracellular matrix"/>
    <property type="evidence" value="ECO:0007669"/>
    <property type="project" value="TreeGrafter"/>
</dbReference>
<dbReference type="GO" id="GO:0005615">
    <property type="term" value="C:extracellular space"/>
    <property type="evidence" value="ECO:0007669"/>
    <property type="project" value="TreeGrafter"/>
</dbReference>
<evidence type="ECO:0000256" key="2">
    <source>
        <dbReference type="PROSITE-ProRule" id="PRU00497"/>
    </source>
</evidence>
<sequence>MFIKILSFSTLAVVTQGVALGGYHTSPYTAGNVPILPYGYAAPFITQAHEYVPIPAIPHHNVDYYAYPKYQFSYGVKDPHTGDDKAQYEERDGDVVKGYYTLKEPDGTQRTVRYTADKHNGFNAVVEKSGPAVHPQVYQKAVVAPASLYYHH</sequence>
<dbReference type="Pfam" id="PF00379">
    <property type="entry name" value="Chitin_bind_4"/>
    <property type="match status" value="1"/>
</dbReference>
<dbReference type="PRINTS" id="PR00947">
    <property type="entry name" value="CUTICLE"/>
</dbReference>
<reference evidence="4 5" key="1">
    <citation type="journal article" date="2023" name="Insect Mol. Biol.">
        <title>Genome sequencing provides insights into the evolution of gene families encoding plant cell wall-degrading enzymes in longhorned beetles.</title>
        <authorList>
            <person name="Shin N.R."/>
            <person name="Okamura Y."/>
            <person name="Kirsch R."/>
            <person name="Pauchet Y."/>
        </authorList>
    </citation>
    <scope>NUCLEOTIDE SEQUENCE [LARGE SCALE GENOMIC DNA]</scope>
    <source>
        <strain evidence="4">EAD_L_NR</strain>
    </source>
</reference>
<dbReference type="InterPro" id="IPR031311">
    <property type="entry name" value="CHIT_BIND_RR_consensus"/>
</dbReference>